<dbReference type="GO" id="GO:0005789">
    <property type="term" value="C:endoplasmic reticulum membrane"/>
    <property type="evidence" value="ECO:0007669"/>
    <property type="project" value="UniProtKB-SubCell"/>
</dbReference>
<comment type="caution">
    <text evidence="5">Lacks conserved residue(s) required for the propagation of feature annotation.</text>
</comment>
<keyword evidence="4 5" id="KW-0472">Membrane</keyword>
<dbReference type="EC" id="2.1.1.100" evidence="5"/>
<dbReference type="Gene3D" id="1.20.120.1630">
    <property type="match status" value="1"/>
</dbReference>
<dbReference type="PANTHER" id="PTHR12714:SF9">
    <property type="entry name" value="PROTEIN-S-ISOPRENYLCYSTEINE O-METHYLTRANSFERASE"/>
    <property type="match status" value="1"/>
</dbReference>
<evidence type="ECO:0000256" key="5">
    <source>
        <dbReference type="RuleBase" id="RU362022"/>
    </source>
</evidence>
<reference evidence="7" key="1">
    <citation type="journal article" date="2019" name="Int. J. Mol. Sci.">
        <title>Integration of ATAC-Seq and RNA-Seq Identifies Key Genes in Light-Induced Primordia Formation of Sparassis latifolia.</title>
        <authorList>
            <person name="Yang C."/>
            <person name="Ma L."/>
            <person name="Xiao D."/>
            <person name="Ying Z."/>
            <person name="Jiang X."/>
            <person name="Lin Y."/>
        </authorList>
    </citation>
    <scope>NUCLEOTIDE SEQUENCE</scope>
    <source>
        <strain evidence="7">SP-C</strain>
    </source>
</reference>
<evidence type="ECO:0000256" key="2">
    <source>
        <dbReference type="ARBA" id="ARBA00022692"/>
    </source>
</evidence>
<dbReference type="AlphaFoldDB" id="A0A6B9LTX7"/>
<keyword evidence="6" id="KW-0732">Signal</keyword>
<dbReference type="Pfam" id="PF04140">
    <property type="entry name" value="ICMT"/>
    <property type="match status" value="1"/>
</dbReference>
<proteinExistence type="evidence at transcript level"/>
<name>A0A6B9LTX7_9APHY</name>
<keyword evidence="3 5" id="KW-1133">Transmembrane helix</keyword>
<keyword evidence="5 7" id="KW-0489">Methyltransferase</keyword>
<comment type="catalytic activity">
    <reaction evidence="5">
        <text>[protein]-C-terminal S-[(2E,6E)-farnesyl]-L-cysteine + S-adenosyl-L-methionine = [protein]-C-terminal S-[(2E,6E)-farnesyl]-L-cysteine methyl ester + S-adenosyl-L-homocysteine</text>
        <dbReference type="Rhea" id="RHEA:21672"/>
        <dbReference type="Rhea" id="RHEA-COMP:12125"/>
        <dbReference type="Rhea" id="RHEA-COMP:12126"/>
        <dbReference type="ChEBI" id="CHEBI:57856"/>
        <dbReference type="ChEBI" id="CHEBI:59789"/>
        <dbReference type="ChEBI" id="CHEBI:90510"/>
        <dbReference type="ChEBI" id="CHEBI:90511"/>
        <dbReference type="EC" id="2.1.1.100"/>
    </reaction>
</comment>
<feature type="transmembrane region" description="Helical" evidence="5">
    <location>
        <begin position="116"/>
        <end position="140"/>
    </location>
</feature>
<evidence type="ECO:0000256" key="1">
    <source>
        <dbReference type="ARBA" id="ARBA00004141"/>
    </source>
</evidence>
<dbReference type="EMBL" id="MK972869">
    <property type="protein sequence ID" value="QHB50197.1"/>
    <property type="molecule type" value="mRNA"/>
</dbReference>
<evidence type="ECO:0000256" key="6">
    <source>
        <dbReference type="SAM" id="SignalP"/>
    </source>
</evidence>
<evidence type="ECO:0000256" key="4">
    <source>
        <dbReference type="ARBA" id="ARBA00023136"/>
    </source>
</evidence>
<accession>A0A6B9LTX7</accession>
<sequence>MNHLNLKLPLLLSAAYIVQLCVLVPQPPPKEDAQARFISVEPRHSRETFRWLPKFIMVSPTSARHLGAHRGCTSKRTVWAACLCESAILIAYQFPAHHLSRRVLQALIRGPAPDTFAGVGIRVTVPFIIGWCFLIAGTFIRQSCYRTLGHFFTAELALHEDHKLVTSGPYTLVRHPSYTGGIMGAFGVALMQMCPGSWLSECMGIWDTRSGTVFCYSWFAILGIVSVQMIRRTGIEDRVLKDEFGKQWEDWAQGAKWRLVPGIF</sequence>
<comment type="similarity">
    <text evidence="5">Belongs to the class VI-like SAM-binding methyltransferase superfamily. Isoprenylcysteine carboxyl methyltransferase family.</text>
</comment>
<keyword evidence="5" id="KW-0256">Endoplasmic reticulum</keyword>
<feature type="signal peptide" evidence="6">
    <location>
        <begin position="1"/>
        <end position="20"/>
    </location>
</feature>
<dbReference type="PANTHER" id="PTHR12714">
    <property type="entry name" value="PROTEIN-S ISOPRENYLCYSTEINE O-METHYLTRANSFERASE"/>
    <property type="match status" value="1"/>
</dbReference>
<dbReference type="GO" id="GO:0032259">
    <property type="term" value="P:methylation"/>
    <property type="evidence" value="ECO:0007669"/>
    <property type="project" value="UniProtKB-KW"/>
</dbReference>
<comment type="subcellular location">
    <subcellularLocation>
        <location evidence="5">Endoplasmic reticulum membrane</location>
        <topology evidence="5">Multi-pass membrane protein</topology>
    </subcellularLocation>
    <subcellularLocation>
        <location evidence="1">Membrane</location>
        <topology evidence="1">Multi-pass membrane protein</topology>
    </subcellularLocation>
</comment>
<keyword evidence="5" id="KW-0949">S-adenosyl-L-methionine</keyword>
<feature type="transmembrane region" description="Helical" evidence="5">
    <location>
        <begin position="178"/>
        <end position="199"/>
    </location>
</feature>
<protein>
    <recommendedName>
        <fullName evidence="5">Protein-S-isoprenylcysteine O-methyltransferase</fullName>
        <ecNumber evidence="5">2.1.1.100</ecNumber>
    </recommendedName>
</protein>
<dbReference type="InterPro" id="IPR007269">
    <property type="entry name" value="ICMT_MeTrfase"/>
</dbReference>
<keyword evidence="2 5" id="KW-0812">Transmembrane</keyword>
<organism evidence="7">
    <name type="scientific">Sparassis latifolia</name>
    <dbReference type="NCBI Taxonomy" id="1202976"/>
    <lineage>
        <taxon>Eukaryota</taxon>
        <taxon>Fungi</taxon>
        <taxon>Dikarya</taxon>
        <taxon>Basidiomycota</taxon>
        <taxon>Agaricomycotina</taxon>
        <taxon>Agaricomycetes</taxon>
        <taxon>Polyporales</taxon>
        <taxon>Sparassidaceae</taxon>
        <taxon>Sparassis</taxon>
    </lineage>
</organism>
<feature type="transmembrane region" description="Helical" evidence="5">
    <location>
        <begin position="211"/>
        <end position="230"/>
    </location>
</feature>
<feature type="chain" id="PRO_5025514642" description="Protein-S-isoprenylcysteine O-methyltransferase" evidence="6">
    <location>
        <begin position="21"/>
        <end position="264"/>
    </location>
</feature>
<keyword evidence="7" id="KW-0808">Transferase</keyword>
<evidence type="ECO:0000256" key="3">
    <source>
        <dbReference type="ARBA" id="ARBA00022989"/>
    </source>
</evidence>
<evidence type="ECO:0000313" key="7">
    <source>
        <dbReference type="EMBL" id="QHB50197.1"/>
    </source>
</evidence>
<dbReference type="GO" id="GO:0004671">
    <property type="term" value="F:protein C-terminal S-isoprenylcysteine carboxyl O-methyltransferase activity"/>
    <property type="evidence" value="ECO:0007669"/>
    <property type="project" value="UniProtKB-EC"/>
</dbReference>